<accession>A0ACC1BC49</accession>
<proteinExistence type="predicted"/>
<keyword evidence="2" id="KW-1185">Reference proteome</keyword>
<reference evidence="2" key="1">
    <citation type="journal article" date="2023" name="G3 (Bethesda)">
        <title>Genome assembly and association tests identify interacting loci associated with vigor, precocity, and sex in interspecific pistachio rootstocks.</title>
        <authorList>
            <person name="Palmer W."/>
            <person name="Jacygrad E."/>
            <person name="Sagayaradj S."/>
            <person name="Cavanaugh K."/>
            <person name="Han R."/>
            <person name="Bertier L."/>
            <person name="Beede B."/>
            <person name="Kafkas S."/>
            <person name="Golino D."/>
            <person name="Preece J."/>
            <person name="Michelmore R."/>
        </authorList>
    </citation>
    <scope>NUCLEOTIDE SEQUENCE [LARGE SCALE GENOMIC DNA]</scope>
</reference>
<gene>
    <name evidence="1" type="ORF">Patl1_28242</name>
</gene>
<protein>
    <submittedName>
        <fullName evidence="1">Uncharacterized protein</fullName>
    </submittedName>
</protein>
<sequence length="52" mass="5921">MKNNNHALDVDDNDDLGYTQPKVKVGDQSLLSFWGWHTIYLTNFPSQPACPK</sequence>
<name>A0ACC1BC49_9ROSI</name>
<dbReference type="Proteomes" id="UP001164250">
    <property type="component" value="Chromosome 5"/>
</dbReference>
<evidence type="ECO:0000313" key="2">
    <source>
        <dbReference type="Proteomes" id="UP001164250"/>
    </source>
</evidence>
<evidence type="ECO:0000313" key="1">
    <source>
        <dbReference type="EMBL" id="KAJ0096507.1"/>
    </source>
</evidence>
<organism evidence="1 2">
    <name type="scientific">Pistacia atlantica</name>
    <dbReference type="NCBI Taxonomy" id="434234"/>
    <lineage>
        <taxon>Eukaryota</taxon>
        <taxon>Viridiplantae</taxon>
        <taxon>Streptophyta</taxon>
        <taxon>Embryophyta</taxon>
        <taxon>Tracheophyta</taxon>
        <taxon>Spermatophyta</taxon>
        <taxon>Magnoliopsida</taxon>
        <taxon>eudicotyledons</taxon>
        <taxon>Gunneridae</taxon>
        <taxon>Pentapetalae</taxon>
        <taxon>rosids</taxon>
        <taxon>malvids</taxon>
        <taxon>Sapindales</taxon>
        <taxon>Anacardiaceae</taxon>
        <taxon>Pistacia</taxon>
    </lineage>
</organism>
<dbReference type="EMBL" id="CM047901">
    <property type="protein sequence ID" value="KAJ0096507.1"/>
    <property type="molecule type" value="Genomic_DNA"/>
</dbReference>
<comment type="caution">
    <text evidence="1">The sequence shown here is derived from an EMBL/GenBank/DDBJ whole genome shotgun (WGS) entry which is preliminary data.</text>
</comment>